<feature type="compositionally biased region" description="Polar residues" evidence="1">
    <location>
        <begin position="322"/>
        <end position="331"/>
    </location>
</feature>
<feature type="compositionally biased region" description="Polar residues" evidence="1">
    <location>
        <begin position="248"/>
        <end position="269"/>
    </location>
</feature>
<feature type="compositionally biased region" description="Basic residues" evidence="1">
    <location>
        <begin position="87"/>
        <end position="96"/>
    </location>
</feature>
<organism evidence="2 3">
    <name type="scientific">Penicillium decumbens</name>
    <dbReference type="NCBI Taxonomy" id="69771"/>
    <lineage>
        <taxon>Eukaryota</taxon>
        <taxon>Fungi</taxon>
        <taxon>Dikarya</taxon>
        <taxon>Ascomycota</taxon>
        <taxon>Pezizomycotina</taxon>
        <taxon>Eurotiomycetes</taxon>
        <taxon>Eurotiomycetidae</taxon>
        <taxon>Eurotiales</taxon>
        <taxon>Aspergillaceae</taxon>
        <taxon>Penicillium</taxon>
    </lineage>
</organism>
<dbReference type="AlphaFoldDB" id="A0A1V6PK98"/>
<comment type="caution">
    <text evidence="2">The sequence shown here is derived from an EMBL/GenBank/DDBJ whole genome shotgun (WGS) entry which is preliminary data.</text>
</comment>
<feature type="region of interest" description="Disordered" evidence="1">
    <location>
        <begin position="183"/>
        <end position="269"/>
    </location>
</feature>
<gene>
    <name evidence="2" type="ORF">PENDEC_c003G00373</name>
</gene>
<accession>A0A1V6PK98</accession>
<feature type="compositionally biased region" description="Basic and acidic residues" evidence="1">
    <location>
        <begin position="436"/>
        <end position="451"/>
    </location>
</feature>
<feature type="compositionally biased region" description="Basic and acidic residues" evidence="1">
    <location>
        <begin position="36"/>
        <end position="58"/>
    </location>
</feature>
<feature type="compositionally biased region" description="Basic and acidic residues" evidence="1">
    <location>
        <begin position="183"/>
        <end position="199"/>
    </location>
</feature>
<feature type="region of interest" description="Disordered" evidence="1">
    <location>
        <begin position="322"/>
        <end position="353"/>
    </location>
</feature>
<protein>
    <submittedName>
        <fullName evidence="2">Uncharacterized protein</fullName>
    </submittedName>
</protein>
<reference evidence="3" key="1">
    <citation type="journal article" date="2017" name="Nat. Microbiol.">
        <title>Global analysis of biosynthetic gene clusters reveals vast potential of secondary metabolite production in Penicillium species.</title>
        <authorList>
            <person name="Nielsen J.C."/>
            <person name="Grijseels S."/>
            <person name="Prigent S."/>
            <person name="Ji B."/>
            <person name="Dainat J."/>
            <person name="Nielsen K.F."/>
            <person name="Frisvad J.C."/>
            <person name="Workman M."/>
            <person name="Nielsen J."/>
        </authorList>
    </citation>
    <scope>NUCLEOTIDE SEQUENCE [LARGE SCALE GENOMIC DNA]</scope>
    <source>
        <strain evidence="3">IBT 11843</strain>
    </source>
</reference>
<evidence type="ECO:0000256" key="1">
    <source>
        <dbReference type="SAM" id="MobiDB-lite"/>
    </source>
</evidence>
<sequence>MEKAHPLTSLPTALEMTDVGPDIRWPRFSKRKRQSPTREEQPRDQSLAKELCNEYERKPRNRTRKDRYEYKTAGSSNQISSNADKQKTKRRLRSRKQTMNEGFHASNVARNRLTLPNTANLGIFNRSKASSPIILRDVSNLALSATKRLPREGTRNTWESPTTINKPSKKEANCVYESFNSRNHDILEQRDTSPTKARPEGSTQYLGGRQWTDAMTPQYGLSPSKRPSFDRPKNLVTALQEPRESECQRANSVHKTQSATPYTWSESDQATPSLDPVLRDYLLNVLHVGVPHPGIERYGNSKVYYTLEDLKTLLEARKASWESTASDNQATFRRASSLDLQPEPTAPARGIVGGVPPNSVSLLNTSIGEGNTKLALGKNPEQDVSFSSQHQLDKKEIGSDSLPPDQNPRMVYADINDDNVFIRALDAEFCAIMRPSSKDPEPPRQNSEAHKGLQNVDVYQHTDVYSPDSFDRLLLCTRGRAEAAFCFDKRTGPRPCHITTWILAPEQTILTRNQKLDLQEKANGNKLSAGLW</sequence>
<feature type="region of interest" description="Disordered" evidence="1">
    <location>
        <begin position="373"/>
        <end position="407"/>
    </location>
</feature>
<dbReference type="OrthoDB" id="2537141at2759"/>
<name>A0A1V6PK98_PENDC</name>
<keyword evidence="3" id="KW-1185">Reference proteome</keyword>
<feature type="compositionally biased region" description="Polar residues" evidence="1">
    <location>
        <begin position="73"/>
        <end position="83"/>
    </location>
</feature>
<dbReference type="EMBL" id="MDYL01000003">
    <property type="protein sequence ID" value="OQD76966.1"/>
    <property type="molecule type" value="Genomic_DNA"/>
</dbReference>
<dbReference type="Proteomes" id="UP000191522">
    <property type="component" value="Unassembled WGS sequence"/>
</dbReference>
<evidence type="ECO:0000313" key="2">
    <source>
        <dbReference type="EMBL" id="OQD76966.1"/>
    </source>
</evidence>
<proteinExistence type="predicted"/>
<evidence type="ECO:0000313" key="3">
    <source>
        <dbReference type="Proteomes" id="UP000191522"/>
    </source>
</evidence>
<dbReference type="STRING" id="69771.A0A1V6PK98"/>
<feature type="region of interest" description="Disordered" evidence="1">
    <location>
        <begin position="434"/>
        <end position="455"/>
    </location>
</feature>
<feature type="region of interest" description="Disordered" evidence="1">
    <location>
        <begin position="1"/>
        <end position="107"/>
    </location>
</feature>